<dbReference type="EMBL" id="JAKWJU010000002">
    <property type="protein sequence ID" value="MCH6162027.1"/>
    <property type="molecule type" value="Genomic_DNA"/>
</dbReference>
<accession>A0ABS9T0J0</accession>
<gene>
    <name evidence="1" type="ORF">MMA15_17030</name>
</gene>
<dbReference type="RefSeq" id="WP_241060797.1">
    <property type="nucleotide sequence ID" value="NZ_JAKWJU010000002.1"/>
</dbReference>
<reference evidence="1" key="2">
    <citation type="journal article" date="2023" name="Int. J. Syst. Evol. Microbiol.">
        <title>Streptomyces marispadix sp. nov., isolated from marine beach sediment of the Northern Coast of Portugal.</title>
        <authorList>
            <person name="dos Santos J.D.N."/>
            <person name="Vitorino I.R."/>
            <person name="Kallscheuer N."/>
            <person name="Srivastava A."/>
            <person name="Krautwurst S."/>
            <person name="Marz M."/>
            <person name="Jogler C."/>
            <person name="Lobo Da Cunha A."/>
            <person name="Catita J."/>
            <person name="Goncalves H."/>
            <person name="Gonzalez I."/>
            <person name="Reyes F."/>
            <person name="Lage O.M."/>
        </authorList>
    </citation>
    <scope>NUCLEOTIDE SEQUENCE</scope>
    <source>
        <strain evidence="1">M600PL45_2</strain>
    </source>
</reference>
<dbReference type="Proteomes" id="UP001166784">
    <property type="component" value="Unassembled WGS sequence"/>
</dbReference>
<reference evidence="1" key="1">
    <citation type="submission" date="2022-03" db="EMBL/GenBank/DDBJ databases">
        <authorList>
            <person name="Santos J.D.N."/>
            <person name="Kallscheuer N."/>
            <person name="Jogler C."/>
            <person name="Lage O.M."/>
        </authorList>
    </citation>
    <scope>NUCLEOTIDE SEQUENCE</scope>
    <source>
        <strain evidence="1">M600PL45_2</strain>
    </source>
</reference>
<proteinExistence type="predicted"/>
<evidence type="ECO:0000313" key="1">
    <source>
        <dbReference type="EMBL" id="MCH6162027.1"/>
    </source>
</evidence>
<comment type="caution">
    <text evidence="1">The sequence shown here is derived from an EMBL/GenBank/DDBJ whole genome shotgun (WGS) entry which is preliminary data.</text>
</comment>
<protein>
    <submittedName>
        <fullName evidence="1">Uncharacterized protein</fullName>
    </submittedName>
</protein>
<keyword evidence="2" id="KW-1185">Reference proteome</keyword>
<evidence type="ECO:0000313" key="2">
    <source>
        <dbReference type="Proteomes" id="UP001166784"/>
    </source>
</evidence>
<organism evidence="1 2">
    <name type="scientific">Streptomyces marispadix</name>
    <dbReference type="NCBI Taxonomy" id="2922868"/>
    <lineage>
        <taxon>Bacteria</taxon>
        <taxon>Bacillati</taxon>
        <taxon>Actinomycetota</taxon>
        <taxon>Actinomycetes</taxon>
        <taxon>Kitasatosporales</taxon>
        <taxon>Streptomycetaceae</taxon>
        <taxon>Streptomyces</taxon>
    </lineage>
</organism>
<name>A0ABS9T0J0_9ACTN</name>
<sequence>MSTVLKSCEPRADRPHVECVLDAEPDPVEAAFDRLAVEHPEACTCSEEGVRS</sequence>